<dbReference type="RefSeq" id="WP_092702057.1">
    <property type="nucleotide sequence ID" value="NZ_FNFC01000007.1"/>
</dbReference>
<organism evidence="2 3">
    <name type="scientific">Halovenus aranensis</name>
    <dbReference type="NCBI Taxonomy" id="890420"/>
    <lineage>
        <taxon>Archaea</taxon>
        <taxon>Methanobacteriati</taxon>
        <taxon>Methanobacteriota</taxon>
        <taxon>Stenosarchaea group</taxon>
        <taxon>Halobacteria</taxon>
        <taxon>Halobacteriales</taxon>
        <taxon>Haloarculaceae</taxon>
        <taxon>Halovenus</taxon>
    </lineage>
</organism>
<name>A0A1G8VS28_9EURY</name>
<dbReference type="Proteomes" id="UP000198856">
    <property type="component" value="Unassembled WGS sequence"/>
</dbReference>
<dbReference type="InterPro" id="IPR015896">
    <property type="entry name" value="4pyrrol_synth_GluRdtase_dimer"/>
</dbReference>
<keyword evidence="3" id="KW-1185">Reference proteome</keyword>
<reference evidence="2 3" key="1">
    <citation type="submission" date="2016-10" db="EMBL/GenBank/DDBJ databases">
        <authorList>
            <person name="de Groot N.N."/>
        </authorList>
    </citation>
    <scope>NUCLEOTIDE SEQUENCE [LARGE SCALE GENOMIC DNA]</scope>
    <source>
        <strain evidence="2 3">IBRC-M10015</strain>
    </source>
</reference>
<gene>
    <name evidence="2" type="ORF">SAMN05216226_107125</name>
</gene>
<evidence type="ECO:0000259" key="1">
    <source>
        <dbReference type="Pfam" id="PF00745"/>
    </source>
</evidence>
<dbReference type="GO" id="GO:0033014">
    <property type="term" value="P:tetrapyrrole biosynthetic process"/>
    <property type="evidence" value="ECO:0007669"/>
    <property type="project" value="InterPro"/>
</dbReference>
<dbReference type="EMBL" id="FNFC01000007">
    <property type="protein sequence ID" value="SDJ68822.1"/>
    <property type="molecule type" value="Genomic_DNA"/>
</dbReference>
<proteinExistence type="predicted"/>
<dbReference type="SUPFAM" id="SSF69075">
    <property type="entry name" value="Glutamyl tRNA-reductase dimerization domain"/>
    <property type="match status" value="1"/>
</dbReference>
<dbReference type="GO" id="GO:0008883">
    <property type="term" value="F:glutamyl-tRNA reductase activity"/>
    <property type="evidence" value="ECO:0007669"/>
    <property type="project" value="InterPro"/>
</dbReference>
<evidence type="ECO:0000313" key="3">
    <source>
        <dbReference type="Proteomes" id="UP000198856"/>
    </source>
</evidence>
<feature type="domain" description="Tetrapyrrole biosynthesis glutamyl-tRNA reductase dimerisation" evidence="1">
    <location>
        <begin position="15"/>
        <end position="73"/>
    </location>
</feature>
<dbReference type="InterPro" id="IPR036453">
    <property type="entry name" value="GluRdtase_dimer_dom_sf"/>
</dbReference>
<dbReference type="STRING" id="890420.SAMN05216226_107125"/>
<dbReference type="AlphaFoldDB" id="A0A1G8VS28"/>
<dbReference type="Pfam" id="PF00745">
    <property type="entry name" value="GlutR_dimer"/>
    <property type="match status" value="1"/>
</dbReference>
<evidence type="ECO:0000313" key="2">
    <source>
        <dbReference type="EMBL" id="SDJ68822.1"/>
    </source>
</evidence>
<accession>A0A1G8VS28</accession>
<dbReference type="GO" id="GO:0050661">
    <property type="term" value="F:NADP binding"/>
    <property type="evidence" value="ECO:0007669"/>
    <property type="project" value="InterPro"/>
</dbReference>
<sequence length="93" mass="10210">MSTDAAHTSEDDPTEAAVEAIRRRRSHVRRDALEQAVSSIGTDRRQALVLSALSHRLTRRLTAAPIEALEQTDDPAVGEVALWLFEMDGGQSE</sequence>
<protein>
    <submittedName>
        <fullName evidence="2">Glutamyl-tRNAGlu reductase, dimerisation domain</fullName>
    </submittedName>
</protein>